<dbReference type="EMBL" id="CAQK01000444">
    <property type="protein sequence ID" value="CCQ51285.1"/>
    <property type="molecule type" value="Genomic_DNA"/>
</dbReference>
<reference evidence="2 3" key="2">
    <citation type="submission" date="2013-09" db="EMBL/GenBank/DDBJ databases">
        <title>Whole genome comparison of six Crocosphaera watsonii strains with differing phenotypes.</title>
        <authorList>
            <person name="Bench S.R."/>
            <person name="Heller P."/>
            <person name="Frank I."/>
            <person name="Arciniega M."/>
            <person name="Shilova I.N."/>
            <person name="Zehr J.P."/>
        </authorList>
    </citation>
    <scope>NUCLEOTIDE SEQUENCE [LARGE SCALE GENOMIC DNA]</scope>
    <source>
        <strain evidence="2 3">WH 8502</strain>
    </source>
</reference>
<name>T2IGD1_CROWT</name>
<protein>
    <submittedName>
        <fullName evidence="2">Uncharacterized protein</fullName>
    </submittedName>
</protein>
<organism evidence="2 3">
    <name type="scientific">Crocosphaera watsonii WH 8502</name>
    <dbReference type="NCBI Taxonomy" id="423474"/>
    <lineage>
        <taxon>Bacteria</taxon>
        <taxon>Bacillati</taxon>
        <taxon>Cyanobacteriota</taxon>
        <taxon>Cyanophyceae</taxon>
        <taxon>Oscillatoriophycideae</taxon>
        <taxon>Chroococcales</taxon>
        <taxon>Aphanothecaceae</taxon>
        <taxon>Crocosphaera</taxon>
    </lineage>
</organism>
<gene>
    <name evidence="2" type="ORF">CWATWH8502_2071</name>
</gene>
<evidence type="ECO:0000313" key="2">
    <source>
        <dbReference type="EMBL" id="CCQ51285.1"/>
    </source>
</evidence>
<dbReference type="Proteomes" id="UP000018348">
    <property type="component" value="Unassembled WGS sequence"/>
</dbReference>
<feature type="region of interest" description="Disordered" evidence="1">
    <location>
        <begin position="53"/>
        <end position="74"/>
    </location>
</feature>
<dbReference type="AlphaFoldDB" id="T2IGD1"/>
<comment type="caution">
    <text evidence="2">The sequence shown here is derived from an EMBL/GenBank/DDBJ whole genome shotgun (WGS) entry which is preliminary data.</text>
</comment>
<proteinExistence type="predicted"/>
<reference evidence="2 3" key="1">
    <citation type="submission" date="2013-01" db="EMBL/GenBank/DDBJ databases">
        <authorList>
            <person name="Bench S."/>
        </authorList>
    </citation>
    <scope>NUCLEOTIDE SEQUENCE [LARGE SCALE GENOMIC DNA]</scope>
    <source>
        <strain evidence="2 3">WH 8502</strain>
    </source>
</reference>
<evidence type="ECO:0000256" key="1">
    <source>
        <dbReference type="SAM" id="MobiDB-lite"/>
    </source>
</evidence>
<accession>T2IGD1</accession>
<sequence>MVAAYAELGDFDDLEQLETFVGQLRKTYTQNYDDLHNLSIDINLSIGSSASGFISSMPSSGDEDDDDDDEDDWD</sequence>
<feature type="compositionally biased region" description="Acidic residues" evidence="1">
    <location>
        <begin position="61"/>
        <end position="74"/>
    </location>
</feature>
<evidence type="ECO:0000313" key="3">
    <source>
        <dbReference type="Proteomes" id="UP000018348"/>
    </source>
</evidence>